<accession>A0A4U1L100</accession>
<dbReference type="EMBL" id="SWKR01000002">
    <property type="protein sequence ID" value="TKD50461.1"/>
    <property type="molecule type" value="Genomic_DNA"/>
</dbReference>
<keyword evidence="4" id="KW-1185">Reference proteome</keyword>
<evidence type="ECO:0000313" key="3">
    <source>
        <dbReference type="EMBL" id="TKD50461.1"/>
    </source>
</evidence>
<dbReference type="Proteomes" id="UP000309138">
    <property type="component" value="Unassembled WGS sequence"/>
</dbReference>
<feature type="domain" description="Acyl-CoA thioesterase-like N-terminal HotDog" evidence="1">
    <location>
        <begin position="22"/>
        <end position="105"/>
    </location>
</feature>
<dbReference type="InterPro" id="IPR049450">
    <property type="entry name" value="ACOT8-like_C"/>
</dbReference>
<feature type="domain" description="Acyl-CoA thioesterase-like C-terminal" evidence="2">
    <location>
        <begin position="133"/>
        <end position="253"/>
    </location>
</feature>
<dbReference type="InterPro" id="IPR029069">
    <property type="entry name" value="HotDog_dom_sf"/>
</dbReference>
<protein>
    <submittedName>
        <fullName evidence="3">Thioesterase family protein</fullName>
    </submittedName>
</protein>
<dbReference type="OrthoDB" id="7059210at2"/>
<evidence type="ECO:0000313" key="4">
    <source>
        <dbReference type="Proteomes" id="UP000309138"/>
    </source>
</evidence>
<reference evidence="3 4" key="1">
    <citation type="submission" date="2019-04" db="EMBL/GenBank/DDBJ databases">
        <authorList>
            <person name="Yang Y."/>
            <person name="Wei D."/>
        </authorList>
    </citation>
    <scope>NUCLEOTIDE SEQUENCE [LARGE SCALE GENOMIC DNA]</scope>
    <source>
        <strain evidence="3 4">L-1-4w-11</strain>
    </source>
</reference>
<dbReference type="Pfam" id="PF13622">
    <property type="entry name" value="4HBT_3"/>
    <property type="match status" value="1"/>
</dbReference>
<dbReference type="AlphaFoldDB" id="A0A4U1L100"/>
<dbReference type="Pfam" id="PF20789">
    <property type="entry name" value="4HBT_3C"/>
    <property type="match status" value="1"/>
</dbReference>
<proteinExistence type="predicted"/>
<dbReference type="InterPro" id="IPR049449">
    <property type="entry name" value="TesB_ACOT8-like_N"/>
</dbReference>
<gene>
    <name evidence="3" type="ORF">FBR43_06565</name>
</gene>
<dbReference type="RefSeq" id="WP_136942401.1">
    <property type="nucleotide sequence ID" value="NZ_SWKR01000002.1"/>
</dbReference>
<evidence type="ECO:0000259" key="1">
    <source>
        <dbReference type="Pfam" id="PF13622"/>
    </source>
</evidence>
<name>A0A4U1L100_9SPHN</name>
<comment type="caution">
    <text evidence="3">The sequence shown here is derived from an EMBL/GenBank/DDBJ whole genome shotgun (WGS) entry which is preliminary data.</text>
</comment>
<organism evidence="3 4">
    <name type="scientific">Sphingomonas baiyangensis</name>
    <dbReference type="NCBI Taxonomy" id="2572576"/>
    <lineage>
        <taxon>Bacteria</taxon>
        <taxon>Pseudomonadati</taxon>
        <taxon>Pseudomonadota</taxon>
        <taxon>Alphaproteobacteria</taxon>
        <taxon>Sphingomonadales</taxon>
        <taxon>Sphingomonadaceae</taxon>
        <taxon>Sphingomonas</taxon>
    </lineage>
</organism>
<dbReference type="Gene3D" id="2.40.160.210">
    <property type="entry name" value="Acyl-CoA thioesterase, double hotdog domain"/>
    <property type="match status" value="1"/>
</dbReference>
<sequence length="256" mass="27773">MTGLPALLQQARSEGDRLHFDIPADWMQGRTAFGGLSSALALRAALAASPELPPLRSAQIAFVGPLAGAVTVEARLLRRGRNVAFVEADLSGEAGLGLRATFVFMAPLASSIMHDSAPQAPRSVPPTDASLYVGPPGFFTHNFEFHDDKAVLEPAEWLRWARLREREDLDPPMELLAVGDALPPAAFRLLPEPRPLSSLTWQLNLLTAAPSTRDGWWLLHAHADHARDGHSSQRMRIWNADGVLVAEAMQSVAIFG</sequence>
<evidence type="ECO:0000259" key="2">
    <source>
        <dbReference type="Pfam" id="PF20789"/>
    </source>
</evidence>
<dbReference type="SUPFAM" id="SSF54637">
    <property type="entry name" value="Thioesterase/thiol ester dehydrase-isomerase"/>
    <property type="match status" value="2"/>
</dbReference>
<dbReference type="InterPro" id="IPR042171">
    <property type="entry name" value="Acyl-CoA_hotdog"/>
</dbReference>